<dbReference type="SUPFAM" id="SSF89733">
    <property type="entry name" value="L-sulfolactate dehydrogenase-like"/>
    <property type="match status" value="1"/>
</dbReference>
<dbReference type="AlphaFoldDB" id="A0A6J4JP25"/>
<dbReference type="InterPro" id="IPR036111">
    <property type="entry name" value="Mal/L-sulfo/L-lacto_DH-like_sf"/>
</dbReference>
<dbReference type="Gene3D" id="1.10.1530.10">
    <property type="match status" value="1"/>
</dbReference>
<organism evidence="1">
    <name type="scientific">uncultured Chloroflexota bacterium</name>
    <dbReference type="NCBI Taxonomy" id="166587"/>
    <lineage>
        <taxon>Bacteria</taxon>
        <taxon>Bacillati</taxon>
        <taxon>Chloroflexota</taxon>
        <taxon>environmental samples</taxon>
    </lineage>
</organism>
<evidence type="ECO:0008006" key="2">
    <source>
        <dbReference type="Google" id="ProtNLM"/>
    </source>
</evidence>
<dbReference type="EMBL" id="CADCTC010000216">
    <property type="protein sequence ID" value="CAA9283591.1"/>
    <property type="molecule type" value="Genomic_DNA"/>
</dbReference>
<dbReference type="GO" id="GO:0016491">
    <property type="term" value="F:oxidoreductase activity"/>
    <property type="evidence" value="ECO:0007669"/>
    <property type="project" value="InterPro"/>
</dbReference>
<dbReference type="InterPro" id="IPR043143">
    <property type="entry name" value="Mal/L-sulf/L-lact_DH-like_NADP"/>
</dbReference>
<reference evidence="1" key="1">
    <citation type="submission" date="2020-02" db="EMBL/GenBank/DDBJ databases">
        <authorList>
            <person name="Meier V. D."/>
        </authorList>
    </citation>
    <scope>NUCLEOTIDE SEQUENCE</scope>
    <source>
        <strain evidence="1">AVDCRST_MAG77</strain>
    </source>
</reference>
<dbReference type="Gene3D" id="3.30.1370.60">
    <property type="entry name" value="Hypothetical oxidoreductase yiak, domain 2"/>
    <property type="match status" value="1"/>
</dbReference>
<sequence length="53" mass="5661">MRSVPPAEGFQEVLIPGEPERRSAARRLVEGIPVADDTWQAVTTTAAELGVSV</sequence>
<name>A0A6J4JP25_9CHLR</name>
<accession>A0A6J4JP25</accession>
<proteinExistence type="predicted"/>
<evidence type="ECO:0000313" key="1">
    <source>
        <dbReference type="EMBL" id="CAA9283591.1"/>
    </source>
</evidence>
<gene>
    <name evidence="1" type="ORF">AVDCRST_MAG77-4059</name>
</gene>
<protein>
    <recommendedName>
        <fullName evidence="2">Malate dehydrogenase</fullName>
    </recommendedName>
</protein>
<dbReference type="InterPro" id="IPR043144">
    <property type="entry name" value="Mal/L-sulf/L-lact_DH-like_ah"/>
</dbReference>